<dbReference type="PANTHER" id="PTHR35861:SF1">
    <property type="entry name" value="PHAGE TAIL SHEATH PROTEIN"/>
    <property type="match status" value="1"/>
</dbReference>
<evidence type="ECO:0000259" key="3">
    <source>
        <dbReference type="Pfam" id="PF17482"/>
    </source>
</evidence>
<accession>A0A348HI83</accession>
<dbReference type="PANTHER" id="PTHR35861">
    <property type="match status" value="1"/>
</dbReference>
<feature type="domain" description="Tail sheath protein subtilisin-like" evidence="2">
    <location>
        <begin position="110"/>
        <end position="275"/>
    </location>
</feature>
<dbReference type="EMBL" id="AP018933">
    <property type="protein sequence ID" value="BBG31335.1"/>
    <property type="molecule type" value="Genomic_DNA"/>
</dbReference>
<evidence type="ECO:0000313" key="5">
    <source>
        <dbReference type="Proteomes" id="UP000267342"/>
    </source>
</evidence>
<sequence length="391" mass="42041">MALDSYHHGVRVVESNDGTLAIKTVSTSVIGVVCTAKDADPAVFPLNTPVLCNSLSKAIGSAGKQGTLRRTLSVIDALVSTTVIVVRVDDGDGDDAIKANLIGGTDANGRRTGMQALLDAESRTGVKPRILAVPELSYPEVATALGAICKKLRAFGYVHARGCNTAQDAIKYRDLLGVRELMVIWPSFDWFDTATAANSVIAPEAFAVGLRAQIDKNIGWHKTLSNVVMSGPLGIEPPVSFDLQDSDNDAGLLNAKQVTTLVRYSGFRFWGSRTCDQNGKFVFENYTRTAQILADTIAEAEAAHVDATLTPALVKDILSGINNKLRSLVRQGYLMGGKAWMAEDNSKEQLADGRLRIAYDYTPVPPLEDLGFTQTITDEYLADFTQQVSAG</sequence>
<proteinExistence type="inferred from homology"/>
<name>A0A348HI83_9GAMM</name>
<evidence type="ECO:0000256" key="1">
    <source>
        <dbReference type="ARBA" id="ARBA00008005"/>
    </source>
</evidence>
<comment type="similarity">
    <text evidence="1">Belongs to the myoviridae tail sheath protein family.</text>
</comment>
<gene>
    <name evidence="4" type="ORF">ZBT109_2605</name>
</gene>
<dbReference type="AlphaFoldDB" id="A0A348HI83"/>
<dbReference type="InterPro" id="IPR052042">
    <property type="entry name" value="Tail_sheath_structural"/>
</dbReference>
<evidence type="ECO:0000259" key="2">
    <source>
        <dbReference type="Pfam" id="PF04984"/>
    </source>
</evidence>
<dbReference type="Proteomes" id="UP000267342">
    <property type="component" value="Chromosome"/>
</dbReference>
<organism evidence="4 5">
    <name type="scientific">Zymobacter palmae</name>
    <dbReference type="NCBI Taxonomy" id="33074"/>
    <lineage>
        <taxon>Bacteria</taxon>
        <taxon>Pseudomonadati</taxon>
        <taxon>Pseudomonadota</taxon>
        <taxon>Gammaproteobacteria</taxon>
        <taxon>Oceanospirillales</taxon>
        <taxon>Halomonadaceae</taxon>
        <taxon>Zymobacter group</taxon>
        <taxon>Zymobacter</taxon>
    </lineage>
</organism>
<dbReference type="InterPro" id="IPR035089">
    <property type="entry name" value="Phage_sheath_subtilisin"/>
</dbReference>
<protein>
    <submittedName>
        <fullName evidence="4">Phage tail sheath protein FI</fullName>
    </submittedName>
</protein>
<dbReference type="RefSeq" id="WP_027705034.1">
    <property type="nucleotide sequence ID" value="NZ_AP018933.1"/>
</dbReference>
<feature type="domain" description="Tail sheath protein C-terminal" evidence="3">
    <location>
        <begin position="276"/>
        <end position="377"/>
    </location>
</feature>
<keyword evidence="5" id="KW-1185">Reference proteome</keyword>
<reference evidence="4 5" key="1">
    <citation type="submission" date="2018-09" db="EMBL/GenBank/DDBJ databases">
        <title>Zymobacter palmae IAM14233 (=T109) whole genome analysis.</title>
        <authorList>
            <person name="Yanase H."/>
        </authorList>
    </citation>
    <scope>NUCLEOTIDE SEQUENCE [LARGE SCALE GENOMIC DNA]</scope>
    <source>
        <strain evidence="4 5">IAM14233</strain>
    </source>
</reference>
<dbReference type="STRING" id="1123510.GCA_000620025_01763"/>
<dbReference type="OrthoDB" id="9767864at2"/>
<dbReference type="InterPro" id="IPR020287">
    <property type="entry name" value="Tail_sheath_C"/>
</dbReference>
<evidence type="ECO:0000313" key="4">
    <source>
        <dbReference type="EMBL" id="BBG31335.1"/>
    </source>
</evidence>
<dbReference type="KEGG" id="zpl:ZBT109_2605"/>
<dbReference type="Pfam" id="PF17482">
    <property type="entry name" value="Phage_sheath_1C"/>
    <property type="match status" value="1"/>
</dbReference>
<dbReference type="Pfam" id="PF04984">
    <property type="entry name" value="Phage_sheath_1"/>
    <property type="match status" value="1"/>
</dbReference>